<name>A0A0D9Z9Z7_9ORYZ</name>
<feature type="region of interest" description="Disordered" evidence="1">
    <location>
        <begin position="22"/>
        <end position="44"/>
    </location>
</feature>
<evidence type="ECO:0000313" key="2">
    <source>
        <dbReference type="EnsemblPlants" id="OGLUM03G25190.1"/>
    </source>
</evidence>
<evidence type="ECO:0000256" key="1">
    <source>
        <dbReference type="SAM" id="MobiDB-lite"/>
    </source>
</evidence>
<accession>A0A0D9Z9Z7</accession>
<dbReference type="AlphaFoldDB" id="A0A0D9Z9Z7"/>
<keyword evidence="3" id="KW-1185">Reference proteome</keyword>
<dbReference type="EnsemblPlants" id="OGLUM03G25190.1">
    <property type="protein sequence ID" value="OGLUM03G25190.1"/>
    <property type="gene ID" value="OGLUM03G25190"/>
</dbReference>
<organism evidence="2">
    <name type="scientific">Oryza glumipatula</name>
    <dbReference type="NCBI Taxonomy" id="40148"/>
    <lineage>
        <taxon>Eukaryota</taxon>
        <taxon>Viridiplantae</taxon>
        <taxon>Streptophyta</taxon>
        <taxon>Embryophyta</taxon>
        <taxon>Tracheophyta</taxon>
        <taxon>Spermatophyta</taxon>
        <taxon>Magnoliopsida</taxon>
        <taxon>Liliopsida</taxon>
        <taxon>Poales</taxon>
        <taxon>Poaceae</taxon>
        <taxon>BOP clade</taxon>
        <taxon>Oryzoideae</taxon>
        <taxon>Oryzeae</taxon>
        <taxon>Oryzinae</taxon>
        <taxon>Oryza</taxon>
    </lineage>
</organism>
<evidence type="ECO:0000313" key="3">
    <source>
        <dbReference type="Proteomes" id="UP000026961"/>
    </source>
</evidence>
<dbReference type="HOGENOM" id="CLU_2501592_0_0_1"/>
<proteinExistence type="predicted"/>
<reference evidence="2" key="2">
    <citation type="submission" date="2018-05" db="EMBL/GenBank/DDBJ databases">
        <title>OgluRS3 (Oryza glumaepatula Reference Sequence Version 3).</title>
        <authorList>
            <person name="Zhang J."/>
            <person name="Kudrna D."/>
            <person name="Lee S."/>
            <person name="Talag J."/>
            <person name="Welchert J."/>
            <person name="Wing R.A."/>
        </authorList>
    </citation>
    <scope>NUCLEOTIDE SEQUENCE [LARGE SCALE GENOMIC DNA]</scope>
</reference>
<dbReference type="Gramene" id="OGLUM03G25190.1">
    <property type="protein sequence ID" value="OGLUM03G25190.1"/>
    <property type="gene ID" value="OGLUM03G25190"/>
</dbReference>
<sequence length="86" mass="9080">MSMSMSKSMSFAGTRMMAAAARRAFHSQPPSGPPHPHRGRIADFGKCYPLDDGRGMGKKKGGRGAGRGRGLGDWCAGGWAGAKRLM</sequence>
<protein>
    <submittedName>
        <fullName evidence="2">Uncharacterized protein</fullName>
    </submittedName>
</protein>
<reference evidence="2" key="1">
    <citation type="submission" date="2015-04" db="UniProtKB">
        <authorList>
            <consortium name="EnsemblPlants"/>
        </authorList>
    </citation>
    <scope>IDENTIFICATION</scope>
</reference>
<dbReference type="Proteomes" id="UP000026961">
    <property type="component" value="Chromosome 3"/>
</dbReference>